<dbReference type="Gene3D" id="3.30.420.10">
    <property type="entry name" value="Ribonuclease H-like superfamily/Ribonuclease H"/>
    <property type="match status" value="1"/>
</dbReference>
<evidence type="ECO:0000313" key="5">
    <source>
        <dbReference type="Proteomes" id="UP001168098"/>
    </source>
</evidence>
<dbReference type="PANTHER" id="PTHR42648">
    <property type="entry name" value="TRANSPOSASE, PUTATIVE-RELATED"/>
    <property type="match status" value="1"/>
</dbReference>
<protein>
    <recommendedName>
        <fullName evidence="3">Integrase catalytic domain-containing protein</fullName>
    </recommendedName>
</protein>
<dbReference type="InterPro" id="IPR054722">
    <property type="entry name" value="PolX-like_BBD"/>
</dbReference>
<proteinExistence type="predicted"/>
<keyword evidence="1" id="KW-0378">Hydrolase</keyword>
<dbReference type="PANTHER" id="PTHR42648:SF20">
    <property type="entry name" value="RNA-DIRECTED DNA POLYMERASE"/>
    <property type="match status" value="1"/>
</dbReference>
<feature type="domain" description="Integrase catalytic" evidence="3">
    <location>
        <begin position="156"/>
        <end position="321"/>
    </location>
</feature>
<dbReference type="GO" id="GO:0015074">
    <property type="term" value="P:DNA integration"/>
    <property type="evidence" value="ECO:0007669"/>
    <property type="project" value="InterPro"/>
</dbReference>
<name>A0AA39E0S0_VITRO</name>
<comment type="caution">
    <text evidence="4">The sequence shown here is derived from an EMBL/GenBank/DDBJ whole genome shotgun (WGS) entry which is preliminary data.</text>
</comment>
<organism evidence="4 5">
    <name type="scientific">Vitis rotundifolia</name>
    <name type="common">Muscadine grape</name>
    <dbReference type="NCBI Taxonomy" id="103349"/>
    <lineage>
        <taxon>Eukaryota</taxon>
        <taxon>Viridiplantae</taxon>
        <taxon>Streptophyta</taxon>
        <taxon>Embryophyta</taxon>
        <taxon>Tracheophyta</taxon>
        <taxon>Spermatophyta</taxon>
        <taxon>Magnoliopsida</taxon>
        <taxon>eudicotyledons</taxon>
        <taxon>Gunneridae</taxon>
        <taxon>Pentapetalae</taxon>
        <taxon>rosids</taxon>
        <taxon>Vitales</taxon>
        <taxon>Vitaceae</taxon>
        <taxon>Viteae</taxon>
        <taxon>Vitis</taxon>
    </lineage>
</organism>
<dbReference type="GO" id="GO:0008233">
    <property type="term" value="F:peptidase activity"/>
    <property type="evidence" value="ECO:0007669"/>
    <property type="project" value="UniProtKB-KW"/>
</dbReference>
<dbReference type="EMBL" id="JARBHA010000004">
    <property type="protein sequence ID" value="KAJ9703059.1"/>
    <property type="molecule type" value="Genomic_DNA"/>
</dbReference>
<gene>
    <name evidence="4" type="ORF">PVL29_004714</name>
</gene>
<dbReference type="InterPro" id="IPR036397">
    <property type="entry name" value="RNaseH_sf"/>
</dbReference>
<evidence type="ECO:0000256" key="1">
    <source>
        <dbReference type="ARBA" id="ARBA00022670"/>
    </source>
</evidence>
<dbReference type="SUPFAM" id="SSF53098">
    <property type="entry name" value="Ribonuclease H-like"/>
    <property type="match status" value="1"/>
</dbReference>
<dbReference type="Pfam" id="PF22936">
    <property type="entry name" value="Pol_BBD"/>
    <property type="match status" value="1"/>
</dbReference>
<dbReference type="InterPro" id="IPR057670">
    <property type="entry name" value="SH3_retrovirus"/>
</dbReference>
<dbReference type="InterPro" id="IPR039537">
    <property type="entry name" value="Retrotran_Ty1/copia-like"/>
</dbReference>
<dbReference type="GO" id="GO:0003676">
    <property type="term" value="F:nucleic acid binding"/>
    <property type="evidence" value="ECO:0007669"/>
    <property type="project" value="InterPro"/>
</dbReference>
<feature type="compositionally biased region" description="Basic and acidic residues" evidence="2">
    <location>
        <begin position="408"/>
        <end position="421"/>
    </location>
</feature>
<dbReference type="GO" id="GO:0006508">
    <property type="term" value="P:proteolysis"/>
    <property type="evidence" value="ECO:0007669"/>
    <property type="project" value="UniProtKB-KW"/>
</dbReference>
<keyword evidence="5" id="KW-1185">Reference proteome</keyword>
<keyword evidence="1" id="KW-0645">Protease</keyword>
<dbReference type="InterPro" id="IPR001584">
    <property type="entry name" value="Integrase_cat-core"/>
</dbReference>
<reference evidence="4 5" key="1">
    <citation type="journal article" date="2023" name="BMC Biotechnol.">
        <title>Vitis rotundifolia cv Carlos genome sequencing.</title>
        <authorList>
            <person name="Huff M."/>
            <person name="Hulse-Kemp A."/>
            <person name="Scheffler B."/>
            <person name="Youngblood R."/>
            <person name="Simpson S."/>
            <person name="Babiker E."/>
            <person name="Staton M."/>
        </authorList>
    </citation>
    <scope>NUCLEOTIDE SEQUENCE [LARGE SCALE GENOMIC DNA]</scope>
    <source>
        <tissue evidence="4">Leaf</tissue>
    </source>
</reference>
<dbReference type="InterPro" id="IPR012337">
    <property type="entry name" value="RNaseH-like_sf"/>
</dbReference>
<accession>A0AA39E0S0</accession>
<evidence type="ECO:0000259" key="3">
    <source>
        <dbReference type="PROSITE" id="PS50994"/>
    </source>
</evidence>
<dbReference type="InterPro" id="IPR025724">
    <property type="entry name" value="GAG-pre-integrase_dom"/>
</dbReference>
<dbReference type="Pfam" id="PF25597">
    <property type="entry name" value="SH3_retrovirus"/>
    <property type="match status" value="1"/>
</dbReference>
<dbReference type="AlphaFoldDB" id="A0AA39E0S0"/>
<evidence type="ECO:0000256" key="2">
    <source>
        <dbReference type="SAM" id="MobiDB-lite"/>
    </source>
</evidence>
<evidence type="ECO:0000313" key="4">
    <source>
        <dbReference type="EMBL" id="KAJ9703059.1"/>
    </source>
</evidence>
<dbReference type="Pfam" id="PF13976">
    <property type="entry name" value="gag_pre-integrs"/>
    <property type="match status" value="1"/>
</dbReference>
<dbReference type="PROSITE" id="PS50994">
    <property type="entry name" value="INTEGRASE"/>
    <property type="match status" value="1"/>
</dbReference>
<feature type="region of interest" description="Disordered" evidence="2">
    <location>
        <begin position="402"/>
        <end position="429"/>
    </location>
</feature>
<sequence length="429" mass="49068">MGDSRSTPVIGKGKVLLKLTFGKVLALSDVLQVPDICWNLVSVSLLGKAGIRMLFDFDKIVLTKNDAFVGKGYYNQGLFMLNVYDIINSNTSSFSSAYIVDSCDIWHGRLGPMNFSYMKKMVELSLIPKLSLENHGKCESCVESKTTKKSCTSVERESNLLSLIQSDLGDLKNTMTRGCKRFYIAFIDDYSRYTRVYILRNKNEAKNAFIKYKNEVENQLSKKIKRLRIDKEGEYEFNPFNSFCEDHGIINETTAPYSPESNGVAERKSRTLKEMMNAMLVSSGAPLNLWGETILFACHIQNRIPYKKTGKTPYELWKGYAPNIAYLKVWGCLAKVLLPELKKRKLSPKTFDTMFIGYVENSATYKFLVTKSENSLVDVNTIMETKNVDFFENIFPMKLNGEQQVQKTSRDKSIEPSEFKPRRSKRDRK</sequence>
<dbReference type="Proteomes" id="UP001168098">
    <property type="component" value="Unassembled WGS sequence"/>
</dbReference>